<protein>
    <recommendedName>
        <fullName evidence="3">Methyltransferase</fullName>
    </recommendedName>
</protein>
<reference evidence="1 2" key="1">
    <citation type="submission" date="2019-07" db="EMBL/GenBank/DDBJ databases">
        <title>R&amp;d 2014.</title>
        <authorList>
            <person name="Klenk H.-P."/>
        </authorList>
    </citation>
    <scope>NUCLEOTIDE SEQUENCE [LARGE SCALE GENOMIC DNA]</scope>
    <source>
        <strain evidence="1 2">DSM 45764</strain>
    </source>
</reference>
<dbReference type="Proteomes" id="UP000321490">
    <property type="component" value="Unassembled WGS sequence"/>
</dbReference>
<keyword evidence="2" id="KW-1185">Reference proteome</keyword>
<accession>A0A562IPH4</accession>
<evidence type="ECO:0000313" key="1">
    <source>
        <dbReference type="EMBL" id="TWH72917.1"/>
    </source>
</evidence>
<evidence type="ECO:0008006" key="3">
    <source>
        <dbReference type="Google" id="ProtNLM"/>
    </source>
</evidence>
<sequence>MTEIEQPGVRAELSFLDRGSRVLRQFISPAGRAATAGTEPHPVTVHDGRPVQRSFALDEHGFAVVDHRSAVTDFTDRAQLEDVYVPEVCHLVQQQLGADHVLSRGWELRRSVDPAQHGAQPPASGVHVDYAPDHVPGMVARAYARHVPDGPAFRRAVVTSTWRVFSPPPQDWPLALCDSRTVAADDGAAVATYFVDELPADPFGPVDHLTPVGSSWKTRHSPAQQWWWFPGMTRDEVLLIKLGDTDPGAAGPAPHTAFPDPAAVGAAPRHSIEFRTFAYFC</sequence>
<dbReference type="NCBIfam" id="NF041278">
    <property type="entry name" value="CmcJ_NvfI_EfuI"/>
    <property type="match status" value="1"/>
</dbReference>
<dbReference type="PANTHER" id="PTHR34598">
    <property type="entry name" value="BLL6449 PROTEIN"/>
    <property type="match status" value="1"/>
</dbReference>
<organism evidence="1 2">
    <name type="scientific">Modestobacter roseus</name>
    <dbReference type="NCBI Taxonomy" id="1181884"/>
    <lineage>
        <taxon>Bacteria</taxon>
        <taxon>Bacillati</taxon>
        <taxon>Actinomycetota</taxon>
        <taxon>Actinomycetes</taxon>
        <taxon>Geodermatophilales</taxon>
        <taxon>Geodermatophilaceae</taxon>
        <taxon>Modestobacter</taxon>
    </lineage>
</organism>
<dbReference type="OrthoDB" id="5173234at2"/>
<comment type="caution">
    <text evidence="1">The sequence shown here is derived from an EMBL/GenBank/DDBJ whole genome shotgun (WGS) entry which is preliminary data.</text>
</comment>
<gene>
    <name evidence="1" type="ORF">JD78_01440</name>
</gene>
<dbReference type="EMBL" id="VLKF01000001">
    <property type="protein sequence ID" value="TWH72917.1"/>
    <property type="molecule type" value="Genomic_DNA"/>
</dbReference>
<dbReference type="RefSeq" id="WP_153360906.1">
    <property type="nucleotide sequence ID" value="NZ_JABGDC010000104.1"/>
</dbReference>
<dbReference type="InterPro" id="IPR044053">
    <property type="entry name" value="AsaB-like"/>
</dbReference>
<proteinExistence type="predicted"/>
<dbReference type="AlphaFoldDB" id="A0A562IPH4"/>
<name>A0A562IPH4_9ACTN</name>
<dbReference type="GO" id="GO:0016491">
    <property type="term" value="F:oxidoreductase activity"/>
    <property type="evidence" value="ECO:0007669"/>
    <property type="project" value="InterPro"/>
</dbReference>
<dbReference type="PANTHER" id="PTHR34598:SF3">
    <property type="entry name" value="OXIDOREDUCTASE AN1597"/>
    <property type="match status" value="1"/>
</dbReference>
<evidence type="ECO:0000313" key="2">
    <source>
        <dbReference type="Proteomes" id="UP000321490"/>
    </source>
</evidence>